<feature type="transmembrane region" description="Helical" evidence="6">
    <location>
        <begin position="212"/>
        <end position="235"/>
    </location>
</feature>
<keyword evidence="5 6" id="KW-0472">Membrane</keyword>
<dbReference type="PROSITE" id="PS00421">
    <property type="entry name" value="TM4_1"/>
    <property type="match status" value="1"/>
</dbReference>
<evidence type="ECO:0000256" key="1">
    <source>
        <dbReference type="ARBA" id="ARBA00004141"/>
    </source>
</evidence>
<keyword evidence="3 6" id="KW-0812">Transmembrane</keyword>
<dbReference type="Pfam" id="PF00335">
    <property type="entry name" value="Tetraspanin"/>
    <property type="match status" value="1"/>
</dbReference>
<dbReference type="InterPro" id="IPR018499">
    <property type="entry name" value="Tetraspanin/Peripherin"/>
</dbReference>
<sequence>MPIFFIGIYRHHHATTECDQLWLHIPFIILGFFLLIVSFIGLLAACYRSTCLLWLYLFAILLLVILVSSITIFAFIVVHNSAVGEAGSEEGYKVLGDHPNWLRNRVNDTNTWNRIKSYLQTGKFCSHAQSNFLGDTFNTFNHEKLLSAKLCCKPSDECKFVNQSSNAWIKGTNASYSNSDCDAWSNDSNILCYNCESCKVGLIEDLKKDLKLITIINVVFLFILLVVSSIGCCALKTNRRDSYNKNTKNEDH</sequence>
<organism evidence="7 8">
    <name type="scientific">Stylosanthes scabra</name>
    <dbReference type="NCBI Taxonomy" id="79078"/>
    <lineage>
        <taxon>Eukaryota</taxon>
        <taxon>Viridiplantae</taxon>
        <taxon>Streptophyta</taxon>
        <taxon>Embryophyta</taxon>
        <taxon>Tracheophyta</taxon>
        <taxon>Spermatophyta</taxon>
        <taxon>Magnoliopsida</taxon>
        <taxon>eudicotyledons</taxon>
        <taxon>Gunneridae</taxon>
        <taxon>Pentapetalae</taxon>
        <taxon>rosids</taxon>
        <taxon>fabids</taxon>
        <taxon>Fabales</taxon>
        <taxon>Fabaceae</taxon>
        <taxon>Papilionoideae</taxon>
        <taxon>50 kb inversion clade</taxon>
        <taxon>dalbergioids sensu lato</taxon>
        <taxon>Dalbergieae</taxon>
        <taxon>Pterocarpus clade</taxon>
        <taxon>Stylosanthes</taxon>
    </lineage>
</organism>
<dbReference type="PANTHER" id="PTHR32191">
    <property type="entry name" value="TETRASPANIN-8-RELATED"/>
    <property type="match status" value="1"/>
</dbReference>
<gene>
    <name evidence="7" type="ORF">PIB30_095098</name>
</gene>
<evidence type="ECO:0000313" key="8">
    <source>
        <dbReference type="Proteomes" id="UP001341840"/>
    </source>
</evidence>
<keyword evidence="8" id="KW-1185">Reference proteome</keyword>
<evidence type="ECO:0000256" key="3">
    <source>
        <dbReference type="ARBA" id="ARBA00022692"/>
    </source>
</evidence>
<name>A0ABU6VUU1_9FABA</name>
<keyword evidence="4 6" id="KW-1133">Transmembrane helix</keyword>
<comment type="subcellular location">
    <subcellularLocation>
        <location evidence="1">Membrane</location>
        <topology evidence="1">Multi-pass membrane protein</topology>
    </subcellularLocation>
</comment>
<evidence type="ECO:0000256" key="2">
    <source>
        <dbReference type="ARBA" id="ARBA00006840"/>
    </source>
</evidence>
<protein>
    <recommendedName>
        <fullName evidence="9">Tetraspanin-8-like</fullName>
    </recommendedName>
</protein>
<evidence type="ECO:0000256" key="5">
    <source>
        <dbReference type="ARBA" id="ARBA00023136"/>
    </source>
</evidence>
<feature type="transmembrane region" description="Helical" evidence="6">
    <location>
        <begin position="53"/>
        <end position="78"/>
    </location>
</feature>
<evidence type="ECO:0000256" key="4">
    <source>
        <dbReference type="ARBA" id="ARBA00022989"/>
    </source>
</evidence>
<evidence type="ECO:0000256" key="6">
    <source>
        <dbReference type="SAM" id="Phobius"/>
    </source>
</evidence>
<proteinExistence type="inferred from homology"/>
<dbReference type="Proteomes" id="UP001341840">
    <property type="component" value="Unassembled WGS sequence"/>
</dbReference>
<comment type="caution">
    <text evidence="7">The sequence shown here is derived from an EMBL/GenBank/DDBJ whole genome shotgun (WGS) entry which is preliminary data.</text>
</comment>
<dbReference type="InterPro" id="IPR044991">
    <property type="entry name" value="TET_plant"/>
</dbReference>
<feature type="transmembrane region" description="Helical" evidence="6">
    <location>
        <begin position="21"/>
        <end position="46"/>
    </location>
</feature>
<comment type="similarity">
    <text evidence="2">Belongs to the tetraspanin (TM4SF) family.</text>
</comment>
<evidence type="ECO:0000313" key="7">
    <source>
        <dbReference type="EMBL" id="MED6177137.1"/>
    </source>
</evidence>
<dbReference type="EMBL" id="JASCZI010153183">
    <property type="protein sequence ID" value="MED6177137.1"/>
    <property type="molecule type" value="Genomic_DNA"/>
</dbReference>
<evidence type="ECO:0008006" key="9">
    <source>
        <dbReference type="Google" id="ProtNLM"/>
    </source>
</evidence>
<accession>A0ABU6VUU1</accession>
<dbReference type="InterPro" id="IPR018503">
    <property type="entry name" value="Tetraspanin_CS"/>
</dbReference>
<reference evidence="7 8" key="1">
    <citation type="journal article" date="2023" name="Plants (Basel)">
        <title>Bridging the Gap: Combining Genomics and Transcriptomics Approaches to Understand Stylosanthes scabra, an Orphan Legume from the Brazilian Caatinga.</title>
        <authorList>
            <person name="Ferreira-Neto J.R.C."/>
            <person name="da Silva M.D."/>
            <person name="Binneck E."/>
            <person name="de Melo N.F."/>
            <person name="da Silva R.H."/>
            <person name="de Melo A.L.T.M."/>
            <person name="Pandolfi V."/>
            <person name="Bustamante F.O."/>
            <person name="Brasileiro-Vidal A.C."/>
            <person name="Benko-Iseppon A.M."/>
        </authorList>
    </citation>
    <scope>NUCLEOTIDE SEQUENCE [LARGE SCALE GENOMIC DNA]</scope>
    <source>
        <tissue evidence="7">Leaves</tissue>
    </source>
</reference>